<evidence type="ECO:0000256" key="5">
    <source>
        <dbReference type="PIRNR" id="PIRNR032184"/>
    </source>
</evidence>
<dbReference type="EMBL" id="JANBPY010000193">
    <property type="protein sequence ID" value="KAJ1968367.1"/>
    <property type="molecule type" value="Genomic_DNA"/>
</dbReference>
<comment type="subunit">
    <text evidence="5">V-ATPase is a heteromultimeric enzyme made up of two complexes: the ATP-hydrolytic V1 complex and the proton translocation V0 complex.</text>
</comment>
<dbReference type="InterPro" id="IPR038497">
    <property type="entry name" value="ATPase_V1-cplx_hsu_C_sf"/>
</dbReference>
<dbReference type="InterPro" id="IPR011987">
    <property type="entry name" value="ATPase_V1-cplx_hsu_C"/>
</dbReference>
<dbReference type="PANTHER" id="PTHR10698">
    <property type="entry name" value="V-TYPE PROTON ATPASE SUBUNIT H"/>
    <property type="match status" value="1"/>
</dbReference>
<comment type="function">
    <text evidence="5">Subunit of the V1 complex of vacuolar(H+)-ATPase (V-ATPase), a multisubunit enzyme composed of a peripheral complex (V1) that hydrolyzes ATP and a membrane integral complex (V0) that translocates protons. V-ATPase is responsible for acidifying and maintaining the pH of intracellular compartments.</text>
</comment>
<organism evidence="7 8">
    <name type="scientific">Dispira parvispora</name>
    <dbReference type="NCBI Taxonomy" id="1520584"/>
    <lineage>
        <taxon>Eukaryota</taxon>
        <taxon>Fungi</taxon>
        <taxon>Fungi incertae sedis</taxon>
        <taxon>Zoopagomycota</taxon>
        <taxon>Kickxellomycotina</taxon>
        <taxon>Dimargaritomycetes</taxon>
        <taxon>Dimargaritales</taxon>
        <taxon>Dimargaritaceae</taxon>
        <taxon>Dispira</taxon>
    </lineage>
</organism>
<dbReference type="Gene3D" id="1.25.10.10">
    <property type="entry name" value="Leucine-rich Repeat Variant"/>
    <property type="match status" value="1"/>
</dbReference>
<dbReference type="InterPro" id="IPR011989">
    <property type="entry name" value="ARM-like"/>
</dbReference>
<name>A0A9W8AZD5_9FUNG</name>
<evidence type="ECO:0000256" key="1">
    <source>
        <dbReference type="ARBA" id="ARBA00008613"/>
    </source>
</evidence>
<protein>
    <recommendedName>
        <fullName evidence="5">V-type proton ATPase subunit H</fullName>
    </recommendedName>
</protein>
<dbReference type="Pfam" id="PF03224">
    <property type="entry name" value="V-ATPase_H_N"/>
    <property type="match status" value="1"/>
</dbReference>
<dbReference type="Gene3D" id="1.25.40.150">
    <property type="entry name" value="V-type ATPase, subunit H, C-terminal domain"/>
    <property type="match status" value="1"/>
</dbReference>
<dbReference type="InterPro" id="IPR004908">
    <property type="entry name" value="ATPase_V1-cplx_hsu"/>
</dbReference>
<evidence type="ECO:0000256" key="3">
    <source>
        <dbReference type="ARBA" id="ARBA00022781"/>
    </source>
</evidence>
<evidence type="ECO:0000313" key="8">
    <source>
        <dbReference type="Proteomes" id="UP001150925"/>
    </source>
</evidence>
<dbReference type="GO" id="GO:0046961">
    <property type="term" value="F:proton-transporting ATPase activity, rotational mechanism"/>
    <property type="evidence" value="ECO:0007669"/>
    <property type="project" value="UniProtKB-UniRule"/>
</dbReference>
<accession>A0A9W8AZD5</accession>
<dbReference type="AlphaFoldDB" id="A0A9W8AZD5"/>
<dbReference type="PIRSF" id="PIRSF032184">
    <property type="entry name" value="ATPase_V1_H"/>
    <property type="match status" value="1"/>
</dbReference>
<feature type="domain" description="ATPase V1 complex subunit H C-terminal" evidence="6">
    <location>
        <begin position="351"/>
        <end position="467"/>
    </location>
</feature>
<keyword evidence="2 5" id="KW-0813">Transport</keyword>
<dbReference type="GO" id="GO:0000329">
    <property type="term" value="C:fungal-type vacuole membrane"/>
    <property type="evidence" value="ECO:0007669"/>
    <property type="project" value="TreeGrafter"/>
</dbReference>
<gene>
    <name evidence="7" type="primary">VMA13</name>
    <name evidence="7" type="ORF">IWQ62_001292</name>
</gene>
<sequence>MSNETLISPSTLEPSVATASADLANLDLDDSQTIPSVLIVNSYFEEVTDNIRERPMPWEGYQRASLITESELALLRNYGPQQGVNDTTEARRYVDLFLGLMMKLSRMDALQYILVAMGDVVSKYPSVIEHLKQLAVEHSPLSPVTALSRCLNKEDNYLNLKSAKLTTELLNASSSAFVNSFDYSELLLWLNRQLVSDNPNVVDVSVQILQGLLKLEKFRTSFYANQQAMRTFMKLFQTYRQGNPQMLYQLTFCVWLLSFDQSISETLNKQYDVIGLLVDIAKTATKEKLVRIIMATFKNMLVVAPEANVAAMLVVKLLNFCDNLASRKWTDGDIKDDIDFIVEELTERFQKMTTWDEYASELVSGRLGWTPSHTSEAFWKLHAAKLADNNGQLLSRLHELLNSSDDPTILAVAAHDIGQFAKHYSQGKKMVQACGAKQRIMECMTHENPDVRYQALVAVQILMSHAWEQ</sequence>
<dbReference type="InterPro" id="IPR016024">
    <property type="entry name" value="ARM-type_fold"/>
</dbReference>
<dbReference type="SUPFAM" id="SSF48371">
    <property type="entry name" value="ARM repeat"/>
    <property type="match status" value="1"/>
</dbReference>
<dbReference type="GO" id="GO:0000221">
    <property type="term" value="C:vacuolar proton-transporting V-type ATPase, V1 domain"/>
    <property type="evidence" value="ECO:0007669"/>
    <property type="project" value="UniProtKB-UniRule"/>
</dbReference>
<evidence type="ECO:0000313" key="7">
    <source>
        <dbReference type="EMBL" id="KAJ1968367.1"/>
    </source>
</evidence>
<reference evidence="7" key="1">
    <citation type="submission" date="2022-07" db="EMBL/GenBank/DDBJ databases">
        <title>Phylogenomic reconstructions and comparative analyses of Kickxellomycotina fungi.</title>
        <authorList>
            <person name="Reynolds N.K."/>
            <person name="Stajich J.E."/>
            <person name="Barry K."/>
            <person name="Grigoriev I.V."/>
            <person name="Crous P."/>
            <person name="Smith M.E."/>
        </authorList>
    </citation>
    <scope>NUCLEOTIDE SEQUENCE</scope>
    <source>
        <strain evidence="7">RSA 1196</strain>
    </source>
</reference>
<comment type="similarity">
    <text evidence="1 5">Belongs to the V-ATPase H subunit family.</text>
</comment>
<dbReference type="PANTHER" id="PTHR10698:SF0">
    <property type="entry name" value="V-TYPE PROTON ATPASE SUBUNIT H"/>
    <property type="match status" value="1"/>
</dbReference>
<evidence type="ECO:0000256" key="2">
    <source>
        <dbReference type="ARBA" id="ARBA00022448"/>
    </source>
</evidence>
<comment type="caution">
    <text evidence="7">The sequence shown here is derived from an EMBL/GenBank/DDBJ whole genome shotgun (WGS) entry which is preliminary data.</text>
</comment>
<dbReference type="Pfam" id="PF11698">
    <property type="entry name" value="V-ATPase_H_C"/>
    <property type="match status" value="1"/>
</dbReference>
<keyword evidence="8" id="KW-1185">Reference proteome</keyword>
<dbReference type="OrthoDB" id="10263554at2759"/>
<dbReference type="Proteomes" id="UP001150925">
    <property type="component" value="Unassembled WGS sequence"/>
</dbReference>
<keyword evidence="4 5" id="KW-0406">Ion transport</keyword>
<evidence type="ECO:0000259" key="6">
    <source>
        <dbReference type="Pfam" id="PF11698"/>
    </source>
</evidence>
<evidence type="ECO:0000256" key="4">
    <source>
        <dbReference type="ARBA" id="ARBA00023065"/>
    </source>
</evidence>
<proteinExistence type="inferred from homology"/>
<keyword evidence="3 5" id="KW-0375">Hydrogen ion transport</keyword>